<reference evidence="1 2" key="1">
    <citation type="submission" date="2016-07" db="EMBL/GenBank/DDBJ databases">
        <title>Pervasive Adenine N6-methylation of Active Genes in Fungi.</title>
        <authorList>
            <consortium name="DOE Joint Genome Institute"/>
            <person name="Mondo S.J."/>
            <person name="Dannebaum R.O."/>
            <person name="Kuo R.C."/>
            <person name="Labutti K."/>
            <person name="Haridas S."/>
            <person name="Kuo A."/>
            <person name="Salamov A."/>
            <person name="Ahrendt S.R."/>
            <person name="Lipzen A."/>
            <person name="Sullivan W."/>
            <person name="Andreopoulos W.B."/>
            <person name="Clum A."/>
            <person name="Lindquist E."/>
            <person name="Daum C."/>
            <person name="Ramamoorthy G.K."/>
            <person name="Gryganskyi A."/>
            <person name="Culley D."/>
            <person name="Magnuson J.K."/>
            <person name="James T.Y."/>
            <person name="O'Malley M.A."/>
            <person name="Stajich J.E."/>
            <person name="Spatafora J.W."/>
            <person name="Visel A."/>
            <person name="Grigoriev I.V."/>
        </authorList>
    </citation>
    <scope>NUCLEOTIDE SEQUENCE [LARGE SCALE GENOMIC DNA]</scope>
    <source>
        <strain evidence="1 2">JEL800</strain>
    </source>
</reference>
<keyword evidence="2" id="KW-1185">Reference proteome</keyword>
<proteinExistence type="predicted"/>
<gene>
    <name evidence="1" type="ORF">BCR33DRAFT_728748</name>
</gene>
<accession>A0A1Y2AIS2</accession>
<protein>
    <recommendedName>
        <fullName evidence="3">CID domain-containing protein</fullName>
    </recommendedName>
</protein>
<dbReference type="GO" id="GO:0005737">
    <property type="term" value="C:cytoplasm"/>
    <property type="evidence" value="ECO:0007669"/>
    <property type="project" value="TreeGrafter"/>
</dbReference>
<dbReference type="GO" id="GO:0006369">
    <property type="term" value="P:termination of RNA polymerase II transcription"/>
    <property type="evidence" value="ECO:0007669"/>
    <property type="project" value="InterPro"/>
</dbReference>
<dbReference type="AlphaFoldDB" id="A0A1Y2AIS2"/>
<dbReference type="STRING" id="329046.A0A1Y2AIS2"/>
<dbReference type="PANTHER" id="PTHR15921:SF3">
    <property type="entry name" value="PRE-MRNA CLEAVAGE COMPLEX 2 PROTEIN PCF11"/>
    <property type="match status" value="1"/>
</dbReference>
<dbReference type="PANTHER" id="PTHR15921">
    <property type="entry name" value="PRE-MRNA CLEAVAGE COMPLEX II"/>
    <property type="match status" value="1"/>
</dbReference>
<dbReference type="OrthoDB" id="2129491at2759"/>
<dbReference type="GO" id="GO:0005849">
    <property type="term" value="C:mRNA cleavage factor complex"/>
    <property type="evidence" value="ECO:0007669"/>
    <property type="project" value="TreeGrafter"/>
</dbReference>
<dbReference type="GO" id="GO:0000993">
    <property type="term" value="F:RNA polymerase II complex binding"/>
    <property type="evidence" value="ECO:0007669"/>
    <property type="project" value="InterPro"/>
</dbReference>
<sequence length="285" mass="31509">MDSICKNVGPVYTLSPEDRERFRKVVNTWKLPDVKTGGRAPLFDPALTRNLDTGYSNGVNNGRGLALSLPVVQPPPNQSLTSIQAVLLNPQDTASRSQIPVLTQLLVHVSTSILSTADLQLISQSLTSMMATTNSLIPTPSLPPVSLPKIMPGLLEGFNSKLSLSNADINKPLPNAHLILYDPSTNQCAQCGTRFPGTTDAGKKKYSAHLDWHFRQNKRLRENTRRRVCREWWLANLTGNLEVDEDKSCESMSDPGFLFSSERGILWRRCCECCESREGGTRDTA</sequence>
<dbReference type="GO" id="GO:0031124">
    <property type="term" value="P:mRNA 3'-end processing"/>
    <property type="evidence" value="ECO:0007669"/>
    <property type="project" value="InterPro"/>
</dbReference>
<dbReference type="Proteomes" id="UP000193642">
    <property type="component" value="Unassembled WGS sequence"/>
</dbReference>
<dbReference type="InterPro" id="IPR045154">
    <property type="entry name" value="PCF11-like"/>
</dbReference>
<comment type="caution">
    <text evidence="1">The sequence shown here is derived from an EMBL/GenBank/DDBJ whole genome shotgun (WGS) entry which is preliminary data.</text>
</comment>
<evidence type="ECO:0000313" key="1">
    <source>
        <dbReference type="EMBL" id="ORY22461.1"/>
    </source>
</evidence>
<name>A0A1Y2AIS2_9FUNG</name>
<organism evidence="1 2">
    <name type="scientific">Rhizoclosmatium globosum</name>
    <dbReference type="NCBI Taxonomy" id="329046"/>
    <lineage>
        <taxon>Eukaryota</taxon>
        <taxon>Fungi</taxon>
        <taxon>Fungi incertae sedis</taxon>
        <taxon>Chytridiomycota</taxon>
        <taxon>Chytridiomycota incertae sedis</taxon>
        <taxon>Chytridiomycetes</taxon>
        <taxon>Chytridiales</taxon>
        <taxon>Chytriomycetaceae</taxon>
        <taxon>Rhizoclosmatium</taxon>
    </lineage>
</organism>
<dbReference type="GO" id="GO:0003729">
    <property type="term" value="F:mRNA binding"/>
    <property type="evidence" value="ECO:0007669"/>
    <property type="project" value="InterPro"/>
</dbReference>
<evidence type="ECO:0008006" key="3">
    <source>
        <dbReference type="Google" id="ProtNLM"/>
    </source>
</evidence>
<evidence type="ECO:0000313" key="2">
    <source>
        <dbReference type="Proteomes" id="UP000193642"/>
    </source>
</evidence>
<dbReference type="EMBL" id="MCGO01000180">
    <property type="protein sequence ID" value="ORY22461.1"/>
    <property type="molecule type" value="Genomic_DNA"/>
</dbReference>